<dbReference type="Gene3D" id="3.40.630.30">
    <property type="match status" value="1"/>
</dbReference>
<keyword evidence="5" id="KW-1185">Reference proteome</keyword>
<name>A0A2S5TAF5_9GAMM</name>
<comment type="caution">
    <text evidence="4">The sequence shown here is derived from an EMBL/GenBank/DDBJ whole genome shotgun (WGS) entry which is preliminary data.</text>
</comment>
<proteinExistence type="predicted"/>
<dbReference type="GO" id="GO:0016747">
    <property type="term" value="F:acyltransferase activity, transferring groups other than amino-acyl groups"/>
    <property type="evidence" value="ECO:0007669"/>
    <property type="project" value="InterPro"/>
</dbReference>
<evidence type="ECO:0000256" key="1">
    <source>
        <dbReference type="ARBA" id="ARBA00022679"/>
    </source>
</evidence>
<organism evidence="4 5">
    <name type="scientific">Solimonas fluminis</name>
    <dbReference type="NCBI Taxonomy" id="2086571"/>
    <lineage>
        <taxon>Bacteria</taxon>
        <taxon>Pseudomonadati</taxon>
        <taxon>Pseudomonadota</taxon>
        <taxon>Gammaproteobacteria</taxon>
        <taxon>Nevskiales</taxon>
        <taxon>Nevskiaceae</taxon>
        <taxon>Solimonas</taxon>
    </lineage>
</organism>
<dbReference type="Proteomes" id="UP000238220">
    <property type="component" value="Unassembled WGS sequence"/>
</dbReference>
<dbReference type="EMBL" id="PSNW01000018">
    <property type="protein sequence ID" value="PPE71936.1"/>
    <property type="molecule type" value="Genomic_DNA"/>
</dbReference>
<evidence type="ECO:0000256" key="2">
    <source>
        <dbReference type="ARBA" id="ARBA00023315"/>
    </source>
</evidence>
<feature type="domain" description="N-acetyltransferase" evidence="3">
    <location>
        <begin position="3"/>
        <end position="205"/>
    </location>
</feature>
<dbReference type="RefSeq" id="WP_104232375.1">
    <property type="nucleotide sequence ID" value="NZ_PSNW01000018.1"/>
</dbReference>
<dbReference type="Pfam" id="PF00583">
    <property type="entry name" value="Acetyltransf_1"/>
    <property type="match status" value="1"/>
</dbReference>
<dbReference type="AlphaFoldDB" id="A0A2S5TAF5"/>
<dbReference type="InterPro" id="IPR050832">
    <property type="entry name" value="Bact_Acetyltransf"/>
</dbReference>
<evidence type="ECO:0000313" key="5">
    <source>
        <dbReference type="Proteomes" id="UP000238220"/>
    </source>
</evidence>
<reference evidence="4 5" key="1">
    <citation type="submission" date="2018-02" db="EMBL/GenBank/DDBJ databases">
        <title>Genome sequencing of Solimonas sp. HR-BB.</title>
        <authorList>
            <person name="Lee Y."/>
            <person name="Jeon C.O."/>
        </authorList>
    </citation>
    <scope>NUCLEOTIDE SEQUENCE [LARGE SCALE GENOMIC DNA]</scope>
    <source>
        <strain evidence="4 5">HR-BB</strain>
    </source>
</reference>
<dbReference type="InterPro" id="IPR000182">
    <property type="entry name" value="GNAT_dom"/>
</dbReference>
<protein>
    <submittedName>
        <fullName evidence="4">GNAT family N-acetyltransferase</fullName>
    </submittedName>
</protein>
<dbReference type="OrthoDB" id="336415at2"/>
<keyword evidence="1 4" id="KW-0808">Transferase</keyword>
<dbReference type="PROSITE" id="PS51186">
    <property type="entry name" value="GNAT"/>
    <property type="match status" value="1"/>
</dbReference>
<accession>A0A2S5TAF5</accession>
<dbReference type="CDD" id="cd04301">
    <property type="entry name" value="NAT_SF"/>
    <property type="match status" value="1"/>
</dbReference>
<sequence length="205" mass="22939">MSLGFRPARAEDAEAAAPLVYSAGPEAFDYMLRAAGRGALDFLRYAFAQGGGFQGHRNHWVAEREGRVVGVGAFYGQRDEGRLTLGLMRQVLSFYPLPAAFGVIRRGLELSPMMKPLTPEMLYVANFGVAPECRGQGIGARMLNFQMAQARQRGFQLYALDVAVTNPRAQKLYEGIGFRFVRERRFRGDRARSPVPDCRRLEMKL</sequence>
<gene>
    <name evidence="4" type="ORF">C3942_21220</name>
</gene>
<dbReference type="SUPFAM" id="SSF55729">
    <property type="entry name" value="Acyl-CoA N-acyltransferases (Nat)"/>
    <property type="match status" value="1"/>
</dbReference>
<dbReference type="InterPro" id="IPR016181">
    <property type="entry name" value="Acyl_CoA_acyltransferase"/>
</dbReference>
<evidence type="ECO:0000259" key="3">
    <source>
        <dbReference type="PROSITE" id="PS51186"/>
    </source>
</evidence>
<evidence type="ECO:0000313" key="4">
    <source>
        <dbReference type="EMBL" id="PPE71936.1"/>
    </source>
</evidence>
<dbReference type="PANTHER" id="PTHR43877">
    <property type="entry name" value="AMINOALKYLPHOSPHONATE N-ACETYLTRANSFERASE-RELATED-RELATED"/>
    <property type="match status" value="1"/>
</dbReference>
<keyword evidence="2" id="KW-0012">Acyltransferase</keyword>